<dbReference type="InterPro" id="IPR014284">
    <property type="entry name" value="RNA_pol_sigma-70_dom"/>
</dbReference>
<evidence type="ECO:0000313" key="9">
    <source>
        <dbReference type="Proteomes" id="UP001169242"/>
    </source>
</evidence>
<reference evidence="8" key="1">
    <citation type="journal article" date="2023" name="Int. J. Syst. Evol. Microbiol.">
        <title>&lt;i&gt;Holtiella tumoricola&lt;/i&gt; gen. nov. sp. nov., isolated from a human clinical sample.</title>
        <authorList>
            <person name="Allen-Vercoe E."/>
            <person name="Daigneault M.C."/>
            <person name="Vancuren S.J."/>
            <person name="Cochrane K."/>
            <person name="O'Neal L.L."/>
            <person name="Sankaranarayanan K."/>
            <person name="Lawson P.A."/>
        </authorList>
    </citation>
    <scope>NUCLEOTIDE SEQUENCE</scope>
    <source>
        <strain evidence="8">CC70A</strain>
    </source>
</reference>
<keyword evidence="5" id="KW-0804">Transcription</keyword>
<dbReference type="Gene3D" id="1.10.1740.10">
    <property type="match status" value="1"/>
</dbReference>
<evidence type="ECO:0000313" key="8">
    <source>
        <dbReference type="EMBL" id="MDA3733493.1"/>
    </source>
</evidence>
<protein>
    <submittedName>
        <fullName evidence="8">Sigma-70 family RNA polymerase sigma factor</fullName>
    </submittedName>
</protein>
<organism evidence="8 9">
    <name type="scientific">Holtiella tumoricola</name>
    <dbReference type="NCBI Taxonomy" id="3018743"/>
    <lineage>
        <taxon>Bacteria</taxon>
        <taxon>Bacillati</taxon>
        <taxon>Bacillota</taxon>
        <taxon>Clostridia</taxon>
        <taxon>Lachnospirales</taxon>
        <taxon>Cellulosilyticaceae</taxon>
        <taxon>Holtiella</taxon>
    </lineage>
</organism>
<evidence type="ECO:0000259" key="7">
    <source>
        <dbReference type="Pfam" id="PF08281"/>
    </source>
</evidence>
<comment type="caution">
    <text evidence="8">The sequence shown here is derived from an EMBL/GenBank/DDBJ whole genome shotgun (WGS) entry which is preliminary data.</text>
</comment>
<dbReference type="AlphaFoldDB" id="A0AA42DQJ5"/>
<evidence type="ECO:0000256" key="1">
    <source>
        <dbReference type="ARBA" id="ARBA00010641"/>
    </source>
</evidence>
<feature type="domain" description="RNA polymerase sigma-70 region 2" evidence="6">
    <location>
        <begin position="7"/>
        <end position="74"/>
    </location>
</feature>
<sequence length="169" mass="20046">MKYFEGLYKAYHKDIFRFLYKLSNNNVDLAEELTQETFYYAYLEMSKFKGEGHIKTWLMGIAKNRFFMYLRKNKNITVSIDEILNDVIEDTVSIQDTLINRQLLTNALNIVFDMKGNMRDVFLARIYSDSSYSQISRSLGISESSAKVLFFRAKQQLQKQLRESYNYEI</sequence>
<keyword evidence="2" id="KW-0805">Transcription regulation</keyword>
<dbReference type="SUPFAM" id="SSF88659">
    <property type="entry name" value="Sigma3 and sigma4 domains of RNA polymerase sigma factors"/>
    <property type="match status" value="1"/>
</dbReference>
<name>A0AA42DQJ5_9FIRM</name>
<dbReference type="PANTHER" id="PTHR43133">
    <property type="entry name" value="RNA POLYMERASE ECF-TYPE SIGMA FACTO"/>
    <property type="match status" value="1"/>
</dbReference>
<dbReference type="GO" id="GO:0006352">
    <property type="term" value="P:DNA-templated transcription initiation"/>
    <property type="evidence" value="ECO:0007669"/>
    <property type="project" value="InterPro"/>
</dbReference>
<keyword evidence="3" id="KW-0731">Sigma factor</keyword>
<keyword evidence="4" id="KW-0238">DNA-binding</keyword>
<dbReference type="InterPro" id="IPR013325">
    <property type="entry name" value="RNA_pol_sigma_r2"/>
</dbReference>
<dbReference type="PANTHER" id="PTHR43133:SF8">
    <property type="entry name" value="RNA POLYMERASE SIGMA FACTOR HI_1459-RELATED"/>
    <property type="match status" value="1"/>
</dbReference>
<evidence type="ECO:0000256" key="3">
    <source>
        <dbReference type="ARBA" id="ARBA00023082"/>
    </source>
</evidence>
<dbReference type="InterPro" id="IPR036388">
    <property type="entry name" value="WH-like_DNA-bd_sf"/>
</dbReference>
<feature type="domain" description="RNA polymerase sigma factor 70 region 4 type 2" evidence="7">
    <location>
        <begin position="119"/>
        <end position="157"/>
    </location>
</feature>
<dbReference type="InterPro" id="IPR039425">
    <property type="entry name" value="RNA_pol_sigma-70-like"/>
</dbReference>
<comment type="similarity">
    <text evidence="1">Belongs to the sigma-70 factor family. ECF subfamily.</text>
</comment>
<dbReference type="NCBIfam" id="TIGR02937">
    <property type="entry name" value="sigma70-ECF"/>
    <property type="match status" value="1"/>
</dbReference>
<dbReference type="Gene3D" id="1.10.10.10">
    <property type="entry name" value="Winged helix-like DNA-binding domain superfamily/Winged helix DNA-binding domain"/>
    <property type="match status" value="1"/>
</dbReference>
<dbReference type="Pfam" id="PF08281">
    <property type="entry name" value="Sigma70_r4_2"/>
    <property type="match status" value="1"/>
</dbReference>
<gene>
    <name evidence="8" type="ORF">PBV87_18595</name>
</gene>
<dbReference type="GO" id="GO:0003677">
    <property type="term" value="F:DNA binding"/>
    <property type="evidence" value="ECO:0007669"/>
    <property type="project" value="UniProtKB-KW"/>
</dbReference>
<evidence type="ECO:0000256" key="4">
    <source>
        <dbReference type="ARBA" id="ARBA00023125"/>
    </source>
</evidence>
<dbReference type="Proteomes" id="UP001169242">
    <property type="component" value="Unassembled WGS sequence"/>
</dbReference>
<proteinExistence type="inferred from homology"/>
<dbReference type="GO" id="GO:0016987">
    <property type="term" value="F:sigma factor activity"/>
    <property type="evidence" value="ECO:0007669"/>
    <property type="project" value="UniProtKB-KW"/>
</dbReference>
<evidence type="ECO:0000256" key="2">
    <source>
        <dbReference type="ARBA" id="ARBA00023015"/>
    </source>
</evidence>
<dbReference type="EMBL" id="JAQIFT010000062">
    <property type="protein sequence ID" value="MDA3733493.1"/>
    <property type="molecule type" value="Genomic_DNA"/>
</dbReference>
<dbReference type="InterPro" id="IPR007627">
    <property type="entry name" value="RNA_pol_sigma70_r2"/>
</dbReference>
<keyword evidence="9" id="KW-1185">Reference proteome</keyword>
<dbReference type="SUPFAM" id="SSF88946">
    <property type="entry name" value="Sigma2 domain of RNA polymerase sigma factors"/>
    <property type="match status" value="1"/>
</dbReference>
<dbReference type="RefSeq" id="WP_053983059.1">
    <property type="nucleotide sequence ID" value="NZ_JAQIFT010000062.1"/>
</dbReference>
<evidence type="ECO:0000256" key="5">
    <source>
        <dbReference type="ARBA" id="ARBA00023163"/>
    </source>
</evidence>
<dbReference type="Pfam" id="PF04542">
    <property type="entry name" value="Sigma70_r2"/>
    <property type="match status" value="1"/>
</dbReference>
<evidence type="ECO:0000259" key="6">
    <source>
        <dbReference type="Pfam" id="PF04542"/>
    </source>
</evidence>
<accession>A0AA42DQJ5</accession>
<dbReference type="InterPro" id="IPR013249">
    <property type="entry name" value="RNA_pol_sigma70_r4_t2"/>
</dbReference>
<dbReference type="InterPro" id="IPR013324">
    <property type="entry name" value="RNA_pol_sigma_r3/r4-like"/>
</dbReference>